<dbReference type="CDD" id="cd02953">
    <property type="entry name" value="DsbDgamma"/>
    <property type="match status" value="1"/>
</dbReference>
<feature type="transmembrane region" description="Helical" evidence="6">
    <location>
        <begin position="417"/>
        <end position="447"/>
    </location>
</feature>
<evidence type="ECO:0000259" key="8">
    <source>
        <dbReference type="PROSITE" id="PS51352"/>
    </source>
</evidence>
<dbReference type="GO" id="GO:0016020">
    <property type="term" value="C:membrane"/>
    <property type="evidence" value="ECO:0007669"/>
    <property type="project" value="UniProtKB-SubCell"/>
</dbReference>
<evidence type="ECO:0000256" key="4">
    <source>
        <dbReference type="ARBA" id="ARBA00022989"/>
    </source>
</evidence>
<accession>A0A975TZU2</accession>
<feature type="signal peptide" evidence="7">
    <location>
        <begin position="1"/>
        <end position="19"/>
    </location>
</feature>
<dbReference type="GO" id="GO:0017004">
    <property type="term" value="P:cytochrome complex assembly"/>
    <property type="evidence" value="ECO:0007669"/>
    <property type="project" value="UniProtKB-KW"/>
</dbReference>
<keyword evidence="4 6" id="KW-1133">Transmembrane helix</keyword>
<feature type="chain" id="PRO_5037377235" evidence="7">
    <location>
        <begin position="20"/>
        <end position="707"/>
    </location>
</feature>
<evidence type="ECO:0000256" key="2">
    <source>
        <dbReference type="ARBA" id="ARBA00022692"/>
    </source>
</evidence>
<feature type="transmembrane region" description="Helical" evidence="6">
    <location>
        <begin position="453"/>
        <end position="473"/>
    </location>
</feature>
<feature type="transmembrane region" description="Helical" evidence="6">
    <location>
        <begin position="517"/>
        <end position="535"/>
    </location>
</feature>
<evidence type="ECO:0000256" key="1">
    <source>
        <dbReference type="ARBA" id="ARBA00004141"/>
    </source>
</evidence>
<dbReference type="KEGG" id="elio:KO353_09710"/>
<dbReference type="Pfam" id="PF11412">
    <property type="entry name" value="DsbD_N"/>
    <property type="match status" value="1"/>
</dbReference>
<evidence type="ECO:0000256" key="7">
    <source>
        <dbReference type="SAM" id="SignalP"/>
    </source>
</evidence>
<dbReference type="EMBL" id="CP076448">
    <property type="protein sequence ID" value="QXM23597.1"/>
    <property type="molecule type" value="Genomic_DNA"/>
</dbReference>
<name>A0A975TZU2_9PROT</name>
<evidence type="ECO:0000256" key="6">
    <source>
        <dbReference type="SAM" id="Phobius"/>
    </source>
</evidence>
<dbReference type="Pfam" id="PF13899">
    <property type="entry name" value="Thioredoxin_7"/>
    <property type="match status" value="1"/>
</dbReference>
<feature type="transmembrane region" description="Helical" evidence="6">
    <location>
        <begin position="382"/>
        <end position="405"/>
    </location>
</feature>
<gene>
    <name evidence="9" type="ORF">KO353_09710</name>
</gene>
<evidence type="ECO:0000256" key="5">
    <source>
        <dbReference type="ARBA" id="ARBA00023136"/>
    </source>
</evidence>
<keyword evidence="7" id="KW-0732">Signal</keyword>
<dbReference type="InterPro" id="IPR028250">
    <property type="entry name" value="DsbDN"/>
</dbReference>
<dbReference type="PROSITE" id="PS51352">
    <property type="entry name" value="THIOREDOXIN_2"/>
    <property type="match status" value="1"/>
</dbReference>
<feature type="transmembrane region" description="Helical" evidence="6">
    <location>
        <begin position="339"/>
        <end position="362"/>
    </location>
</feature>
<dbReference type="InterPro" id="IPR013766">
    <property type="entry name" value="Thioredoxin_domain"/>
</dbReference>
<evidence type="ECO:0000256" key="3">
    <source>
        <dbReference type="ARBA" id="ARBA00022748"/>
    </source>
</evidence>
<dbReference type="PANTHER" id="PTHR32234:SF3">
    <property type="entry name" value="SUPPRESSION OF COPPER SENSITIVITY PROTEIN"/>
    <property type="match status" value="1"/>
</dbReference>
<proteinExistence type="predicted"/>
<feature type="transmembrane region" description="Helical" evidence="6">
    <location>
        <begin position="547"/>
        <end position="566"/>
    </location>
</feature>
<feature type="transmembrane region" description="Helical" evidence="6">
    <location>
        <begin position="494"/>
        <end position="511"/>
    </location>
</feature>
<sequence length="707" mass="72042">MLRVLTALALLFAPALGRAVESEPVSSPRATVTLVSAVAAVAPGEPFRIALRQRLAAGWHTYWSNPGDAGAPTELTLALPLGSEATPLAFPAPKRIAYGPLVSFGYEGEVLFPLTVTPPASLRPGERFAVEAKGAWLVCETVCIPEEGEFRLDLPVEARPRPAATAALLLEAEAALPRPSPFAVSIGFEGRSGALRLAGEGIAPGAVREAFFFPSDWGVLDHAAPQPLRVEAGALVLGLARGTAPLPDRLSGLVAITDAAGVRSAYAVSAAPGPLPASIPGSSPGAGMPAVGLGSAVLLALLGGLLLNLMPCVFPILAMKAIGIARLSGAARAEVRAEALAYTAGVVLSFLALGGALVLLRAAGVAAGWGFQFTSPAVVAALAWLMLAVGLNLSGVYAVSLPVGLDQGAVARGGRAGAFFTGALAVLVATPCTAPFMATAIGAAAVMPPAATLAVFGALSLGMAAPSALFALAPGLARRLPRPGAWMERLRQGLAFPMYAAAAWLVWVLAQGAGADAVLWALLGGVLLGFGLWAVGVAQRAGRGRALGRAVALAAALLLAALLPRVESSRPETTTAALTTLSGAEPWSPARVEALRGEGRPVFVNVTAAWCISCKVNERIALDTEAVRRAFAARRVAVLVGDWTRGDAELTALLRAHGRDGVPLYLFYPEDGGPAVVLPQLLTEGIVLEAIGALPGPVARAARVSSL</sequence>
<comment type="subcellular location">
    <subcellularLocation>
        <location evidence="1">Membrane</location>
        <topology evidence="1">Multi-pass membrane protein</topology>
    </subcellularLocation>
</comment>
<feature type="domain" description="Thioredoxin" evidence="8">
    <location>
        <begin position="564"/>
        <end position="707"/>
    </location>
</feature>
<evidence type="ECO:0000313" key="10">
    <source>
        <dbReference type="Proteomes" id="UP000694001"/>
    </source>
</evidence>
<keyword evidence="3" id="KW-0201">Cytochrome c-type biogenesis</keyword>
<dbReference type="RefSeq" id="WP_218284466.1">
    <property type="nucleotide sequence ID" value="NZ_CP076448.1"/>
</dbReference>
<dbReference type="InterPro" id="IPR035671">
    <property type="entry name" value="DsbD_gamma"/>
</dbReference>
<keyword evidence="5 6" id="KW-0472">Membrane</keyword>
<keyword evidence="10" id="KW-1185">Reference proteome</keyword>
<keyword evidence="2 6" id="KW-0812">Transmembrane</keyword>
<dbReference type="AlphaFoldDB" id="A0A975TZU2"/>
<evidence type="ECO:0000313" key="9">
    <source>
        <dbReference type="EMBL" id="QXM23597.1"/>
    </source>
</evidence>
<dbReference type="PANTHER" id="PTHR32234">
    <property type="entry name" value="THIOL:DISULFIDE INTERCHANGE PROTEIN DSBD"/>
    <property type="match status" value="1"/>
</dbReference>
<dbReference type="Pfam" id="PF02683">
    <property type="entry name" value="DsbD_TM"/>
    <property type="match status" value="1"/>
</dbReference>
<dbReference type="GO" id="GO:0015035">
    <property type="term" value="F:protein-disulfide reductase activity"/>
    <property type="evidence" value="ECO:0007669"/>
    <property type="project" value="TreeGrafter"/>
</dbReference>
<organism evidence="9 10">
    <name type="scientific">Elioraea tepida</name>
    <dbReference type="NCBI Taxonomy" id="2843330"/>
    <lineage>
        <taxon>Bacteria</taxon>
        <taxon>Pseudomonadati</taxon>
        <taxon>Pseudomonadota</taxon>
        <taxon>Alphaproteobacteria</taxon>
        <taxon>Acetobacterales</taxon>
        <taxon>Elioraeaceae</taxon>
        <taxon>Elioraea</taxon>
    </lineage>
</organism>
<dbReference type="Proteomes" id="UP000694001">
    <property type="component" value="Chromosome"/>
</dbReference>
<dbReference type="InterPro" id="IPR003834">
    <property type="entry name" value="Cyt_c_assmbl_TM_dom"/>
</dbReference>
<protein>
    <submittedName>
        <fullName evidence="9">Thioredoxin family protein</fullName>
    </submittedName>
</protein>
<reference evidence="9" key="1">
    <citation type="submission" date="2021-06" db="EMBL/GenBank/DDBJ databases">
        <title>Elioraea tepida, sp. nov., a moderately thermophilic aerobic anoxygenic phototrophic bacterium isolated from an alkaline siliceous hot spring mat community in Yellowstone National Park, WY, USA.</title>
        <authorList>
            <person name="Saini M.K."/>
            <person name="Yoshida S."/>
            <person name="Sebastian A."/>
            <person name="Hirose S."/>
            <person name="Hara E."/>
            <person name="Tamaki H."/>
            <person name="Soulier N.T."/>
            <person name="Albert I."/>
            <person name="Hanada S."/>
            <person name="Bryant D.A."/>
            <person name="Tank M."/>
        </authorList>
    </citation>
    <scope>NUCLEOTIDE SEQUENCE</scope>
    <source>
        <strain evidence="9">MS-P2</strain>
    </source>
</reference>
<dbReference type="GO" id="GO:0045454">
    <property type="term" value="P:cell redox homeostasis"/>
    <property type="evidence" value="ECO:0007669"/>
    <property type="project" value="TreeGrafter"/>
</dbReference>
<feature type="transmembrane region" description="Helical" evidence="6">
    <location>
        <begin position="296"/>
        <end position="318"/>
    </location>
</feature>